<evidence type="ECO:0000313" key="14">
    <source>
        <dbReference type="Proteomes" id="UP000178666"/>
    </source>
</evidence>
<dbReference type="Gene3D" id="3.20.20.80">
    <property type="entry name" value="Glycosidases"/>
    <property type="match status" value="1"/>
</dbReference>
<keyword evidence="6 8" id="KW-0326">Glycosidase</keyword>
<dbReference type="InterPro" id="IPR036156">
    <property type="entry name" value="Beta-gal/glucu_dom_sf"/>
</dbReference>
<dbReference type="EMBL" id="CP014352">
    <property type="protein sequence ID" value="AMS05783.1"/>
    <property type="molecule type" value="Genomic_DNA"/>
</dbReference>
<reference evidence="12 14" key="1">
    <citation type="journal article" date="2016" name="Plant Dis.">
        <title>Improved production of propionic acid using genome shuffling.</title>
        <authorList>
            <person name="Luna-Flores C.H."/>
            <person name="Palfreyman R.W."/>
            <person name="Kromer J.O."/>
            <person name="Nielsen L.K."/>
            <person name="Marcellin E."/>
        </authorList>
    </citation>
    <scope>NUCLEOTIDE SEQUENCE [LARGE SCALE GENOMIC DNA]</scope>
    <source>
        <strain evidence="12 14">F3E8</strain>
    </source>
</reference>
<accession>A0AAC8YFK2</accession>
<protein>
    <recommendedName>
        <fullName evidence="4 8">Beta-galactosidase</fullName>
        <ecNumber evidence="3 8">3.2.1.23</ecNumber>
    </recommendedName>
    <alternativeName>
        <fullName evidence="7 8">Lactase</fullName>
    </alternativeName>
</protein>
<dbReference type="GO" id="GO:0030246">
    <property type="term" value="F:carbohydrate binding"/>
    <property type="evidence" value="ECO:0007669"/>
    <property type="project" value="InterPro"/>
</dbReference>
<feature type="domain" description="Beta galactosidase small chain/" evidence="10">
    <location>
        <begin position="749"/>
        <end position="1037"/>
    </location>
</feature>
<dbReference type="EC" id="3.2.1.23" evidence="3 8"/>
<dbReference type="SUPFAM" id="SSF51445">
    <property type="entry name" value="(Trans)glycosidases"/>
    <property type="match status" value="1"/>
</dbReference>
<dbReference type="InterPro" id="IPR008979">
    <property type="entry name" value="Galactose-bd-like_sf"/>
</dbReference>
<dbReference type="SUPFAM" id="SSF74650">
    <property type="entry name" value="Galactose mutarotase-like"/>
    <property type="match status" value="1"/>
</dbReference>
<dbReference type="PANTHER" id="PTHR46323:SF2">
    <property type="entry name" value="BETA-GALACTOSIDASE"/>
    <property type="match status" value="1"/>
</dbReference>
<dbReference type="GO" id="GO:0009341">
    <property type="term" value="C:beta-galactosidase complex"/>
    <property type="evidence" value="ECO:0007669"/>
    <property type="project" value="InterPro"/>
</dbReference>
<dbReference type="InterPro" id="IPR006101">
    <property type="entry name" value="Glyco_hydro_2"/>
</dbReference>
<dbReference type="SUPFAM" id="SSF49785">
    <property type="entry name" value="Galactose-binding domain-like"/>
    <property type="match status" value="1"/>
</dbReference>
<dbReference type="InterPro" id="IPR023232">
    <property type="entry name" value="Glyco_hydro_2_AS"/>
</dbReference>
<dbReference type="Gene3D" id="2.60.120.260">
    <property type="entry name" value="Galactose-binding domain-like"/>
    <property type="match status" value="1"/>
</dbReference>
<dbReference type="EMBL" id="CP015970">
    <property type="protein sequence ID" value="AOZ47249.1"/>
    <property type="molecule type" value="Genomic_DNA"/>
</dbReference>
<dbReference type="Gene3D" id="2.60.40.10">
    <property type="entry name" value="Immunoglobulins"/>
    <property type="match status" value="2"/>
</dbReference>
<dbReference type="Gene3D" id="2.70.98.10">
    <property type="match status" value="1"/>
</dbReference>
<evidence type="ECO:0000259" key="10">
    <source>
        <dbReference type="SMART" id="SM01038"/>
    </source>
</evidence>
<evidence type="ECO:0000313" key="11">
    <source>
        <dbReference type="EMBL" id="AMS05783.1"/>
    </source>
</evidence>
<sequence>MPDPQYLTDTGPGTGRRRSARSWLHTDAPTLSLNGTWRFRLLPGAPGTPGGDQVLRRSAAMPVDPDGVVEEPFAMADPGYDDSGWDELALPCHWVMAGDGKYGSPIYTNVQLPFPVDPPNIPDENPTGDHRRTFTLPEGWADSSRYEAVVLRFDGVESRFAVWINGAFVGTGTGSRLASEFDVTEFVNPGENVVAVRVHQWSASTYAEDQDQWWLPGIFRDVTLQARPVGGLEDVWLRADYDHQPGAGVISPELHCSDEAFPVRLSVPELGVDVVWNSRAEVAQIRIDHVEPWSAERPRLYDATVATDSETISLRIGFRTVRIVGDQFRVNGATVTFHGMNRHEVRADAGRVFDEDFAREDLALMKRHNVNAIRTSHYPPHPRLLDLADELGFWVILENDLETHWAIEEVETDRLNPTSDPAWADALVDRMRRTVERDKNHPSIIMWSLGNESGTGANLASMAAWTRRRDPSRPIHYEGDRTTAYTDVYSRMYPSVPEVESIGSDDTTALRGASVAESARLRTKPFILCEYAHAMGNGPGALDRYEALVDAHPRLHGGFVWEWRDHGLLTRTADGTPFYGYGGDFGEDVHDGAFVVDGMVLSDSTPSPGLAEFAAVAAPIRFDFLPDGQWLTIENHRHDADTSDLQISWRVEQDGVEISNGNLDCDPIAAGDEIVVNLLIPTVTDEGETWLTVEAALADDASWAPAGHVVARSQFDLTPASAPAPARAFPGVAAPGSVSAESFDLGPARFEGADLVSLAGLPVAGPRLELWRAPTDNDALASTPSSDAHDPAASWRGVEWTATGRDASYEDQWRAAHLDLLSSRLLAAYRDGGLFHVERRYSVPDSSASVRVVEDWALDGDRLGLDVAMIVSPDWQIVWPRFGVRFDLPVGVDHASWFGTGPGPSYPDSRNGVHVGRFESGIDDLFVDYAVPQENGHRSDLRSLTLGRTDADGGATPWLQVDATPDQAGRRPGFTLSRWSAQELAAADHSYELPTPTASYLYLDAAQNGLGSRSCGPDVWPTELLRPGSRTLHLTLKEL</sequence>
<evidence type="ECO:0000256" key="7">
    <source>
        <dbReference type="ARBA" id="ARBA00032230"/>
    </source>
</evidence>
<dbReference type="Pfam" id="PF02836">
    <property type="entry name" value="Glyco_hydro_2_C"/>
    <property type="match status" value="1"/>
</dbReference>
<dbReference type="Pfam" id="PF02929">
    <property type="entry name" value="Bgal_small_N"/>
    <property type="match status" value="1"/>
</dbReference>
<evidence type="ECO:0000256" key="6">
    <source>
        <dbReference type="ARBA" id="ARBA00023295"/>
    </source>
</evidence>
<dbReference type="InterPro" id="IPR004199">
    <property type="entry name" value="B-gal_small/dom_5"/>
</dbReference>
<dbReference type="SUPFAM" id="SSF49303">
    <property type="entry name" value="beta-Galactosidase/glucuronidase domain"/>
    <property type="match status" value="2"/>
</dbReference>
<name>A0AAC8YFK2_9ACTN</name>
<dbReference type="PRINTS" id="PR00132">
    <property type="entry name" value="GLHYDRLASE2"/>
</dbReference>
<evidence type="ECO:0000256" key="3">
    <source>
        <dbReference type="ARBA" id="ARBA00012756"/>
    </source>
</evidence>
<organism evidence="11 13">
    <name type="scientific">Acidipropionibacterium acidipropionici</name>
    <dbReference type="NCBI Taxonomy" id="1748"/>
    <lineage>
        <taxon>Bacteria</taxon>
        <taxon>Bacillati</taxon>
        <taxon>Actinomycetota</taxon>
        <taxon>Actinomycetes</taxon>
        <taxon>Propionibacteriales</taxon>
        <taxon>Propionibacteriaceae</taxon>
        <taxon>Acidipropionibacterium</taxon>
    </lineage>
</organism>
<gene>
    <name evidence="12" type="ORF">A8L58_11795</name>
    <name evidence="11" type="ORF">AXH35_10355</name>
</gene>
<dbReference type="InterPro" id="IPR013783">
    <property type="entry name" value="Ig-like_fold"/>
</dbReference>
<dbReference type="PROSITE" id="PS00719">
    <property type="entry name" value="GLYCOSYL_HYDROL_F2_1"/>
    <property type="match status" value="1"/>
</dbReference>
<dbReference type="InterPro" id="IPR006103">
    <property type="entry name" value="Glyco_hydro_2_cat"/>
</dbReference>
<dbReference type="SMART" id="SM01038">
    <property type="entry name" value="Bgal_small_N"/>
    <property type="match status" value="1"/>
</dbReference>
<evidence type="ECO:0000256" key="1">
    <source>
        <dbReference type="ARBA" id="ARBA00001412"/>
    </source>
</evidence>
<dbReference type="InterPro" id="IPR014718">
    <property type="entry name" value="GH-type_carb-bd"/>
</dbReference>
<dbReference type="Proteomes" id="UP000178666">
    <property type="component" value="Chromosome"/>
</dbReference>
<dbReference type="InterPro" id="IPR006102">
    <property type="entry name" value="Ig-like_GH2"/>
</dbReference>
<feature type="region of interest" description="Disordered" evidence="9">
    <location>
        <begin position="1"/>
        <end position="22"/>
    </location>
</feature>
<dbReference type="InterPro" id="IPR011013">
    <property type="entry name" value="Gal_mutarotase_sf_dom"/>
</dbReference>
<dbReference type="AlphaFoldDB" id="A0AAC8YFK2"/>
<dbReference type="InterPro" id="IPR023230">
    <property type="entry name" value="Glyco_hydro_2_CS"/>
</dbReference>
<dbReference type="PANTHER" id="PTHR46323">
    <property type="entry name" value="BETA-GALACTOSIDASE"/>
    <property type="match status" value="1"/>
</dbReference>
<proteinExistence type="inferred from homology"/>
<evidence type="ECO:0000256" key="4">
    <source>
        <dbReference type="ARBA" id="ARBA00013303"/>
    </source>
</evidence>
<dbReference type="Pfam" id="PF16353">
    <property type="entry name" value="LacZ_4"/>
    <property type="match status" value="1"/>
</dbReference>
<dbReference type="RefSeq" id="WP_062819797.1">
    <property type="nucleotide sequence ID" value="NZ_CP014352.1"/>
</dbReference>
<dbReference type="GO" id="GO:0005990">
    <property type="term" value="P:lactose catabolic process"/>
    <property type="evidence" value="ECO:0007669"/>
    <property type="project" value="TreeGrafter"/>
</dbReference>
<dbReference type="GO" id="GO:0004565">
    <property type="term" value="F:beta-galactosidase activity"/>
    <property type="evidence" value="ECO:0007669"/>
    <property type="project" value="UniProtKB-EC"/>
</dbReference>
<comment type="similarity">
    <text evidence="2 8">Belongs to the glycosyl hydrolase 2 family.</text>
</comment>
<comment type="catalytic activity">
    <reaction evidence="1 8">
        <text>Hydrolysis of terminal non-reducing beta-D-galactose residues in beta-D-galactosides.</text>
        <dbReference type="EC" id="3.2.1.23"/>
    </reaction>
</comment>
<dbReference type="PROSITE" id="PS00608">
    <property type="entry name" value="GLYCOSYL_HYDROL_F2_2"/>
    <property type="match status" value="1"/>
</dbReference>
<evidence type="ECO:0000313" key="12">
    <source>
        <dbReference type="EMBL" id="AOZ47249.1"/>
    </source>
</evidence>
<evidence type="ECO:0000256" key="8">
    <source>
        <dbReference type="RuleBase" id="RU361154"/>
    </source>
</evidence>
<dbReference type="InterPro" id="IPR032312">
    <property type="entry name" value="LacZ_4"/>
</dbReference>
<dbReference type="InterPro" id="IPR050347">
    <property type="entry name" value="Bact_Beta-galactosidase"/>
</dbReference>
<dbReference type="InterPro" id="IPR006104">
    <property type="entry name" value="Glyco_hydro_2_N"/>
</dbReference>
<evidence type="ECO:0000256" key="5">
    <source>
        <dbReference type="ARBA" id="ARBA00022801"/>
    </source>
</evidence>
<dbReference type="Proteomes" id="UP000075221">
    <property type="component" value="Chromosome"/>
</dbReference>
<dbReference type="Pfam" id="PF00703">
    <property type="entry name" value="Glyco_hydro_2"/>
    <property type="match status" value="1"/>
</dbReference>
<evidence type="ECO:0000313" key="13">
    <source>
        <dbReference type="Proteomes" id="UP000075221"/>
    </source>
</evidence>
<dbReference type="InterPro" id="IPR017853">
    <property type="entry name" value="GH"/>
</dbReference>
<reference evidence="11 13" key="2">
    <citation type="submission" date="2016-02" db="EMBL/GenBank/DDBJ databases">
        <title>Complete Genome Sequence of Propionibacterium acidipropionici ATCC 55737.</title>
        <authorList>
            <person name="Luna Flores C.H."/>
            <person name="Nielsen L.K."/>
            <person name="Marcellin E."/>
        </authorList>
    </citation>
    <scope>NUCLEOTIDE SEQUENCE [LARGE SCALE GENOMIC DNA]</scope>
    <source>
        <strain evidence="11 13">ATCC 55737</strain>
    </source>
</reference>
<evidence type="ECO:0000256" key="9">
    <source>
        <dbReference type="SAM" id="MobiDB-lite"/>
    </source>
</evidence>
<keyword evidence="14" id="KW-1185">Reference proteome</keyword>
<keyword evidence="5 8" id="KW-0378">Hydrolase</keyword>
<dbReference type="Pfam" id="PF02837">
    <property type="entry name" value="Glyco_hydro_2_N"/>
    <property type="match status" value="1"/>
</dbReference>
<evidence type="ECO:0000256" key="2">
    <source>
        <dbReference type="ARBA" id="ARBA00007401"/>
    </source>
</evidence>